<sequence length="510" mass="58958">MTFLLVTAICQLVVDYRNYHIAVDTTLHLNQPSEFPSVTICHHQPFNKQAYEDWDKGKGYSPVKFQHDVNRVAKGYIAQKQTQLSTLLFYSATRDVYYQNLDYDMAKKISHNSNIFYSCLRILDNYMSIESNCDLLRGYKLRTYSTGTYFNCHTLTPEDPPAARNTSMLGLILDMGPVLNQTNSRQLFLNDVFEQAQGLRLVIHESDTMPNLAEDGLHIEPGKMNEISYQPIKMKHLDTPKRPCHKEFDKTFFPYPDLDQKFRYTQDICMKTVTQKKIIENCKCIYYPNNGYPRSQMPGHGVPYCAKLTENVKEFQDRINCITKYIAERLDENECPPRCEKYEYESTVSVTKWFAFDWQLHWMEKFTKAVEDFDGKIEEKKESAVKVMLDFFSREDLTKDLDKQAKDIHFDKDGSNSFAYVRVKRKTNNTIKKSEKLVLSLPILLSRIGGLCSLTIGLTAAILVEIVEFLYLLHKNQKTANSSPNDTDLIDGSPSQRDESKNGCVLVTTM</sequence>
<evidence type="ECO:0000256" key="10">
    <source>
        <dbReference type="ARBA" id="ARBA00023303"/>
    </source>
</evidence>
<evidence type="ECO:0000256" key="4">
    <source>
        <dbReference type="ARBA" id="ARBA00022692"/>
    </source>
</evidence>
<keyword evidence="6" id="KW-0915">Sodium</keyword>
<accession>A0ABD2Q7X4</accession>
<keyword evidence="9 11" id="KW-0739">Sodium transport</keyword>
<evidence type="ECO:0000256" key="13">
    <source>
        <dbReference type="SAM" id="Phobius"/>
    </source>
</evidence>
<name>A0ABD2Q7X4_9PLAT</name>
<dbReference type="EMBL" id="JBJKFK010000692">
    <property type="protein sequence ID" value="KAL3315668.1"/>
    <property type="molecule type" value="Genomic_DNA"/>
</dbReference>
<keyword evidence="15" id="KW-1185">Reference proteome</keyword>
<keyword evidence="3 11" id="KW-0894">Sodium channel</keyword>
<dbReference type="GO" id="GO:0016020">
    <property type="term" value="C:membrane"/>
    <property type="evidence" value="ECO:0007669"/>
    <property type="project" value="UniProtKB-SubCell"/>
</dbReference>
<evidence type="ECO:0000256" key="9">
    <source>
        <dbReference type="ARBA" id="ARBA00023201"/>
    </source>
</evidence>
<evidence type="ECO:0000256" key="12">
    <source>
        <dbReference type="SAM" id="MobiDB-lite"/>
    </source>
</evidence>
<dbReference type="InterPro" id="IPR001873">
    <property type="entry name" value="ENaC"/>
</dbReference>
<keyword evidence="8 13" id="KW-0472">Membrane</keyword>
<proteinExistence type="inferred from homology"/>
<evidence type="ECO:0000256" key="6">
    <source>
        <dbReference type="ARBA" id="ARBA00023053"/>
    </source>
</evidence>
<evidence type="ECO:0000256" key="5">
    <source>
        <dbReference type="ARBA" id="ARBA00022989"/>
    </source>
</evidence>
<evidence type="ECO:0000313" key="15">
    <source>
        <dbReference type="Proteomes" id="UP001626550"/>
    </source>
</evidence>
<comment type="similarity">
    <text evidence="11">Belongs to the amiloride-sensitive sodium channel (TC 1.A.6) family.</text>
</comment>
<feature type="transmembrane region" description="Helical" evidence="13">
    <location>
        <begin position="448"/>
        <end position="473"/>
    </location>
</feature>
<dbReference type="PANTHER" id="PTHR11690">
    <property type="entry name" value="AMILORIDE-SENSITIVE SODIUM CHANNEL-RELATED"/>
    <property type="match status" value="1"/>
</dbReference>
<dbReference type="PANTHER" id="PTHR11690:SF248">
    <property type="entry name" value="PICKPOCKET 17, ISOFORM A"/>
    <property type="match status" value="1"/>
</dbReference>
<dbReference type="Proteomes" id="UP001626550">
    <property type="component" value="Unassembled WGS sequence"/>
</dbReference>
<evidence type="ECO:0000256" key="8">
    <source>
        <dbReference type="ARBA" id="ARBA00023136"/>
    </source>
</evidence>
<reference evidence="14 15" key="1">
    <citation type="submission" date="2024-11" db="EMBL/GenBank/DDBJ databases">
        <title>Adaptive evolution of stress response genes in parasites aligns with host niche diversity.</title>
        <authorList>
            <person name="Hahn C."/>
            <person name="Resl P."/>
        </authorList>
    </citation>
    <scope>NUCLEOTIDE SEQUENCE [LARGE SCALE GENOMIC DNA]</scope>
    <source>
        <strain evidence="14">EGGRZ-B1_66</strain>
        <tissue evidence="14">Body</tissue>
    </source>
</reference>
<keyword evidence="4 11" id="KW-0812">Transmembrane</keyword>
<evidence type="ECO:0000256" key="3">
    <source>
        <dbReference type="ARBA" id="ARBA00022461"/>
    </source>
</evidence>
<evidence type="ECO:0000313" key="14">
    <source>
        <dbReference type="EMBL" id="KAL3315668.1"/>
    </source>
</evidence>
<evidence type="ECO:0000256" key="2">
    <source>
        <dbReference type="ARBA" id="ARBA00022448"/>
    </source>
</evidence>
<keyword evidence="5 13" id="KW-1133">Transmembrane helix</keyword>
<comment type="caution">
    <text evidence="14">The sequence shown here is derived from an EMBL/GenBank/DDBJ whole genome shotgun (WGS) entry which is preliminary data.</text>
</comment>
<evidence type="ECO:0000256" key="1">
    <source>
        <dbReference type="ARBA" id="ARBA00004141"/>
    </source>
</evidence>
<comment type="subcellular location">
    <subcellularLocation>
        <location evidence="1">Membrane</location>
        <topology evidence="1">Multi-pass membrane protein</topology>
    </subcellularLocation>
</comment>
<gene>
    <name evidence="14" type="ORF">Ciccas_005696</name>
</gene>
<dbReference type="AlphaFoldDB" id="A0ABD2Q7X4"/>
<dbReference type="GO" id="GO:0005272">
    <property type="term" value="F:sodium channel activity"/>
    <property type="evidence" value="ECO:0007669"/>
    <property type="project" value="UniProtKB-KW"/>
</dbReference>
<evidence type="ECO:0000256" key="7">
    <source>
        <dbReference type="ARBA" id="ARBA00023065"/>
    </source>
</evidence>
<keyword evidence="10 11" id="KW-0407">Ion channel</keyword>
<protein>
    <submittedName>
        <fullName evidence="14">Uncharacterized protein</fullName>
    </submittedName>
</protein>
<dbReference type="Pfam" id="PF00858">
    <property type="entry name" value="ASC"/>
    <property type="match status" value="1"/>
</dbReference>
<feature type="region of interest" description="Disordered" evidence="12">
    <location>
        <begin position="479"/>
        <end position="510"/>
    </location>
</feature>
<dbReference type="PRINTS" id="PR01078">
    <property type="entry name" value="AMINACHANNEL"/>
</dbReference>
<evidence type="ECO:0000256" key="11">
    <source>
        <dbReference type="RuleBase" id="RU000679"/>
    </source>
</evidence>
<organism evidence="14 15">
    <name type="scientific">Cichlidogyrus casuarinus</name>
    <dbReference type="NCBI Taxonomy" id="1844966"/>
    <lineage>
        <taxon>Eukaryota</taxon>
        <taxon>Metazoa</taxon>
        <taxon>Spiralia</taxon>
        <taxon>Lophotrochozoa</taxon>
        <taxon>Platyhelminthes</taxon>
        <taxon>Monogenea</taxon>
        <taxon>Monopisthocotylea</taxon>
        <taxon>Dactylogyridea</taxon>
        <taxon>Ancyrocephalidae</taxon>
        <taxon>Cichlidogyrus</taxon>
    </lineage>
</organism>
<keyword evidence="2 11" id="KW-0813">Transport</keyword>
<dbReference type="Gene3D" id="2.60.470.10">
    <property type="entry name" value="Acid-sensing ion channels like domains"/>
    <property type="match status" value="1"/>
</dbReference>
<keyword evidence="7 11" id="KW-0406">Ion transport</keyword>